<dbReference type="PANTHER" id="PTHR12300:SF161">
    <property type="entry name" value="RECEPTOR EXPRESSION-ENHANCING PROTEIN"/>
    <property type="match status" value="1"/>
</dbReference>
<dbReference type="InterPro" id="IPR004345">
    <property type="entry name" value="TB2_DP1_HVA22"/>
</dbReference>
<feature type="transmembrane region" description="Helical" evidence="6">
    <location>
        <begin position="61"/>
        <end position="79"/>
    </location>
</feature>
<evidence type="ECO:0000256" key="6">
    <source>
        <dbReference type="RuleBase" id="RU362006"/>
    </source>
</evidence>
<gene>
    <name evidence="8" type="ORF">PPYR_00623</name>
</gene>
<feature type="transmembrane region" description="Helical" evidence="6">
    <location>
        <begin position="39"/>
        <end position="55"/>
    </location>
</feature>
<feature type="transmembrane region" description="Helical" evidence="6">
    <location>
        <begin position="91"/>
        <end position="111"/>
    </location>
</feature>
<name>A0A1Y1LGS0_PHOPY</name>
<evidence type="ECO:0000256" key="5">
    <source>
        <dbReference type="ARBA" id="ARBA00023136"/>
    </source>
</evidence>
<evidence type="ECO:0000256" key="2">
    <source>
        <dbReference type="ARBA" id="ARBA00008573"/>
    </source>
</evidence>
<proteinExistence type="inferred from homology"/>
<evidence type="ECO:0000256" key="3">
    <source>
        <dbReference type="ARBA" id="ARBA00022692"/>
    </source>
</evidence>
<dbReference type="Proteomes" id="UP000327044">
    <property type="component" value="Unassembled WGS sequence"/>
</dbReference>
<dbReference type="PANTHER" id="PTHR12300">
    <property type="entry name" value="HVA22-LIKE PROTEINS"/>
    <property type="match status" value="1"/>
</dbReference>
<dbReference type="FunCoup" id="A0A1Y1LGS0">
    <property type="interactions" value="658"/>
</dbReference>
<keyword evidence="5 6" id="KW-0472">Membrane</keyword>
<evidence type="ECO:0000313" key="9">
    <source>
        <dbReference type="Proteomes" id="UP000327044"/>
    </source>
</evidence>
<evidence type="ECO:0000256" key="1">
    <source>
        <dbReference type="ARBA" id="ARBA00004141"/>
    </source>
</evidence>
<feature type="transmembrane region" description="Helical" evidence="6">
    <location>
        <begin position="117"/>
        <end position="141"/>
    </location>
</feature>
<reference evidence="8" key="3">
    <citation type="submission" date="2019-08" db="EMBL/GenBank/DDBJ databases">
        <authorList>
            <consortium name="Photinus pyralis genome working group"/>
            <person name="Fallon T.R."/>
            <person name="Sander Lower S.E."/>
            <person name="Weng J.-K."/>
        </authorList>
    </citation>
    <scope>NUCLEOTIDE SEQUENCE</scope>
    <source>
        <strain evidence="8">1611_PpyrPB1</strain>
        <tissue evidence="8">Whole body</tissue>
    </source>
</reference>
<dbReference type="OrthoDB" id="10009287at2759"/>
<dbReference type="InParanoid" id="A0A1Y1LGS0"/>
<dbReference type="GO" id="GO:0016020">
    <property type="term" value="C:membrane"/>
    <property type="evidence" value="ECO:0007669"/>
    <property type="project" value="UniProtKB-SubCell"/>
</dbReference>
<dbReference type="EMBL" id="GEZM01057951">
    <property type="protein sequence ID" value="JAV72074.1"/>
    <property type="molecule type" value="Transcribed_RNA"/>
</dbReference>
<organism evidence="7">
    <name type="scientific">Photinus pyralis</name>
    <name type="common">Common eastern firefly</name>
    <name type="synonym">Lampyris pyralis</name>
    <dbReference type="NCBI Taxonomy" id="7054"/>
    <lineage>
        <taxon>Eukaryota</taxon>
        <taxon>Metazoa</taxon>
        <taxon>Ecdysozoa</taxon>
        <taxon>Arthropoda</taxon>
        <taxon>Hexapoda</taxon>
        <taxon>Insecta</taxon>
        <taxon>Pterygota</taxon>
        <taxon>Neoptera</taxon>
        <taxon>Endopterygota</taxon>
        <taxon>Coleoptera</taxon>
        <taxon>Polyphaga</taxon>
        <taxon>Elateriformia</taxon>
        <taxon>Elateroidea</taxon>
        <taxon>Lampyridae</taxon>
        <taxon>Lampyrinae</taxon>
        <taxon>Photinus</taxon>
    </lineage>
</organism>
<dbReference type="EMBL" id="VVIM01000001">
    <property type="protein sequence ID" value="KAB0803653.1"/>
    <property type="molecule type" value="Genomic_DNA"/>
</dbReference>
<keyword evidence="9" id="KW-1185">Reference proteome</keyword>
<reference evidence="8 9" key="2">
    <citation type="journal article" date="2018" name="Elife">
        <title>Firefly genomes illuminate parallel origins of bioluminescence in beetles.</title>
        <authorList>
            <person name="Fallon T.R."/>
            <person name="Lower S.E."/>
            <person name="Chang C.H."/>
            <person name="Bessho-Uehara M."/>
            <person name="Martin G.J."/>
            <person name="Bewick A.J."/>
            <person name="Behringer M."/>
            <person name="Debat H.J."/>
            <person name="Wong I."/>
            <person name="Day J.C."/>
            <person name="Suvorov A."/>
            <person name="Silva C.J."/>
            <person name="Stanger-Hall K.F."/>
            <person name="Hall D.W."/>
            <person name="Schmitz R.J."/>
            <person name="Nelson D.R."/>
            <person name="Lewis S.M."/>
            <person name="Shigenobu S."/>
            <person name="Bybee S.M."/>
            <person name="Larracuente A.M."/>
            <person name="Oba Y."/>
            <person name="Weng J.K."/>
        </authorList>
    </citation>
    <scope>NUCLEOTIDE SEQUENCE [LARGE SCALE GENOMIC DNA]</scope>
    <source>
        <strain evidence="8">1611_PpyrPB1</strain>
        <tissue evidence="8">Whole body</tissue>
    </source>
</reference>
<keyword evidence="3 6" id="KW-0812">Transmembrane</keyword>
<accession>A0A1Y1LGS0</accession>
<comment type="similarity">
    <text evidence="2 6">Belongs to the DP1 family.</text>
</comment>
<comment type="caution">
    <text evidence="6">Lacks conserved residue(s) required for the propagation of feature annotation.</text>
</comment>
<dbReference type="AlphaFoldDB" id="A0A1Y1LGS0"/>
<sequence length="175" mass="20326">MAAKVMEIKEKLEATLNDGSKPWTAILAQIEAKTGINRVYIFFVSVAGLALWLMFGFAGQLVCNCVGFLYPAYVSIHAIETPHKDDDTKWLTYWVVYALFSLVEFFADIIVGWFPMYWLLKCVFMVWLMIPTEFNGSLILYNRIIKPYYLQHHSRVDDTINKVRQEATKILEKQQ</sequence>
<keyword evidence="4 6" id="KW-1133">Transmembrane helix</keyword>
<evidence type="ECO:0000256" key="4">
    <source>
        <dbReference type="ARBA" id="ARBA00022989"/>
    </source>
</evidence>
<dbReference type="Pfam" id="PF03134">
    <property type="entry name" value="TB2_DP1_HVA22"/>
    <property type="match status" value="1"/>
</dbReference>
<comment type="subcellular location">
    <subcellularLocation>
        <location evidence="1 6">Membrane</location>
        <topology evidence="1 6">Multi-pass membrane protein</topology>
    </subcellularLocation>
</comment>
<protein>
    <recommendedName>
        <fullName evidence="6">Receptor expression-enhancing protein</fullName>
    </recommendedName>
</protein>
<evidence type="ECO:0000313" key="7">
    <source>
        <dbReference type="EMBL" id="JAV72071.1"/>
    </source>
</evidence>
<reference evidence="7" key="1">
    <citation type="journal article" date="2016" name="Sci. Rep.">
        <title>Molecular characterization of firefly nuptial gifts: a multi-omics approach sheds light on postcopulatory sexual selection.</title>
        <authorList>
            <person name="Al-Wathiqui N."/>
            <person name="Fallon T.R."/>
            <person name="South A."/>
            <person name="Weng J.K."/>
            <person name="Lewis S.M."/>
        </authorList>
    </citation>
    <scope>NUCLEOTIDE SEQUENCE</scope>
</reference>
<evidence type="ECO:0000313" key="8">
    <source>
        <dbReference type="EMBL" id="KAB0803653.1"/>
    </source>
</evidence>
<dbReference type="EMBL" id="GEZM01057952">
    <property type="protein sequence ID" value="JAV72071.1"/>
    <property type="molecule type" value="Transcribed_RNA"/>
</dbReference>